<reference evidence="1" key="1">
    <citation type="submission" date="2021-06" db="EMBL/GenBank/DDBJ databases">
        <authorList>
            <person name="Kallberg Y."/>
            <person name="Tangrot J."/>
            <person name="Rosling A."/>
        </authorList>
    </citation>
    <scope>NUCLEOTIDE SEQUENCE</scope>
    <source>
        <strain evidence="1">MA453B</strain>
    </source>
</reference>
<dbReference type="Proteomes" id="UP000789405">
    <property type="component" value="Unassembled WGS sequence"/>
</dbReference>
<evidence type="ECO:0000313" key="1">
    <source>
        <dbReference type="EMBL" id="CAG8734699.1"/>
    </source>
</evidence>
<dbReference type="AlphaFoldDB" id="A0A9N9IGP1"/>
<protein>
    <submittedName>
        <fullName evidence="1">9236_t:CDS:1</fullName>
    </submittedName>
</protein>
<dbReference type="OrthoDB" id="2435492at2759"/>
<gene>
    <name evidence="1" type="ORF">DERYTH_LOCUS15440</name>
</gene>
<keyword evidence="2" id="KW-1185">Reference proteome</keyword>
<comment type="caution">
    <text evidence="1">The sequence shown here is derived from an EMBL/GenBank/DDBJ whole genome shotgun (WGS) entry which is preliminary data.</text>
</comment>
<proteinExistence type="predicted"/>
<evidence type="ECO:0000313" key="2">
    <source>
        <dbReference type="Proteomes" id="UP000789405"/>
    </source>
</evidence>
<sequence length="359" mass="41781">MLTNFGILVWTVYLQKGVRLHCYWGRARIRNEKRFNLYLGDNAVNPFSVPSELRPYAIAFPNSKFQIIIKNKNLTFGDKKQFLFKELLEDYISDKFLIINYGSTLMNTFSFLKDEWVEKFCKACSDIVFSTEGLRSTSDIQLLSIIIEVFPQLSQVHKPYLTRFLSQTAFVVPLADPEMILDSEIIKASSTPHLYHFGIYNNLKKKPSLIDNILSNITFNWNRLMHISEQEMEIYQPRADDTLTSTNASMFEQFGSSTLASFYMIITAENWDKHEIPFFSQIILKAIQYDDISNELETEVYEKIKDSTNLLAEKYEESEMQIKEVKNLITNLTKESELQIKKIKILITNITNILAEKDT</sequence>
<accession>A0A9N9IGP1</accession>
<dbReference type="EMBL" id="CAJVPY010012520">
    <property type="protein sequence ID" value="CAG8734699.1"/>
    <property type="molecule type" value="Genomic_DNA"/>
</dbReference>
<organism evidence="1 2">
    <name type="scientific">Dentiscutata erythropus</name>
    <dbReference type="NCBI Taxonomy" id="1348616"/>
    <lineage>
        <taxon>Eukaryota</taxon>
        <taxon>Fungi</taxon>
        <taxon>Fungi incertae sedis</taxon>
        <taxon>Mucoromycota</taxon>
        <taxon>Glomeromycotina</taxon>
        <taxon>Glomeromycetes</taxon>
        <taxon>Diversisporales</taxon>
        <taxon>Gigasporaceae</taxon>
        <taxon>Dentiscutata</taxon>
    </lineage>
</organism>
<name>A0A9N9IGP1_9GLOM</name>